<evidence type="ECO:0000256" key="2">
    <source>
        <dbReference type="ARBA" id="ARBA00009137"/>
    </source>
</evidence>
<comment type="subcellular location">
    <subcellularLocation>
        <location evidence="1 12">Cell inner membrane</location>
        <topology evidence="1 12">Multi-pass membrane protein</topology>
    </subcellularLocation>
</comment>
<feature type="transmembrane region" description="Helical" evidence="13">
    <location>
        <begin position="40"/>
        <end position="59"/>
    </location>
</feature>
<dbReference type="PANTHER" id="PTHR32024">
    <property type="entry name" value="TRK SYSTEM POTASSIUM UPTAKE PROTEIN TRKG-RELATED"/>
    <property type="match status" value="1"/>
</dbReference>
<dbReference type="PIRSF" id="PIRSF006247">
    <property type="entry name" value="TrkH"/>
    <property type="match status" value="1"/>
</dbReference>
<keyword evidence="7 13" id="KW-0812">Transmembrane</keyword>
<dbReference type="RefSeq" id="WP_256763266.1">
    <property type="nucleotide sequence ID" value="NZ_JANIGO010000001.1"/>
</dbReference>
<gene>
    <name evidence="14" type="ORF">NQT62_03875</name>
</gene>
<evidence type="ECO:0000256" key="9">
    <source>
        <dbReference type="ARBA" id="ARBA00022989"/>
    </source>
</evidence>
<evidence type="ECO:0000256" key="10">
    <source>
        <dbReference type="ARBA" id="ARBA00023065"/>
    </source>
</evidence>
<evidence type="ECO:0000256" key="1">
    <source>
        <dbReference type="ARBA" id="ARBA00004429"/>
    </source>
</evidence>
<dbReference type="InterPro" id="IPR004772">
    <property type="entry name" value="TrkH"/>
</dbReference>
<evidence type="ECO:0000256" key="12">
    <source>
        <dbReference type="PIRNR" id="PIRNR006247"/>
    </source>
</evidence>
<evidence type="ECO:0000256" key="13">
    <source>
        <dbReference type="SAM" id="Phobius"/>
    </source>
</evidence>
<evidence type="ECO:0000256" key="8">
    <source>
        <dbReference type="ARBA" id="ARBA00022958"/>
    </source>
</evidence>
<evidence type="ECO:0000313" key="15">
    <source>
        <dbReference type="Proteomes" id="UP001204142"/>
    </source>
</evidence>
<evidence type="ECO:0000313" key="14">
    <source>
        <dbReference type="EMBL" id="MCQ8895580.1"/>
    </source>
</evidence>
<keyword evidence="3 12" id="KW-0813">Transport</keyword>
<evidence type="ECO:0000256" key="3">
    <source>
        <dbReference type="ARBA" id="ARBA00022448"/>
    </source>
</evidence>
<comment type="caution">
    <text evidence="14">The sequence shown here is derived from an EMBL/GenBank/DDBJ whole genome shotgun (WGS) entry which is preliminary data.</text>
</comment>
<feature type="transmembrane region" description="Helical" evidence="13">
    <location>
        <begin position="102"/>
        <end position="122"/>
    </location>
</feature>
<evidence type="ECO:0000256" key="7">
    <source>
        <dbReference type="ARBA" id="ARBA00022692"/>
    </source>
</evidence>
<keyword evidence="15" id="KW-1185">Reference proteome</keyword>
<feature type="transmembrane region" description="Helical" evidence="13">
    <location>
        <begin position="275"/>
        <end position="294"/>
    </location>
</feature>
<keyword evidence="11 12" id="KW-0472">Membrane</keyword>
<dbReference type="EMBL" id="JANIGO010000001">
    <property type="protein sequence ID" value="MCQ8895580.1"/>
    <property type="molecule type" value="Genomic_DNA"/>
</dbReference>
<dbReference type="Proteomes" id="UP001204142">
    <property type="component" value="Unassembled WGS sequence"/>
</dbReference>
<proteinExistence type="inferred from homology"/>
<sequence length="486" mass="52910">MKRSLFPVLAVLGFALALFSVTFLVPLAYAVLHAEPTVSAFLAGFLITFLTGVLMHMLTRRYRRELQPRDGFLMVSTLWTAIPAVSCVPMMLYLPHLSFTDAYFEMVSALTTTGATVLTGLDTLPASINMWRHLLCWVGGMGILVLAVAILPLLGVGGSQVFKAETPGPMKDSKLTPRITETARALYLVYLVISLACVLAYRWAGMTWLDAFMHAGSTMSLTGFSSHDASFSHFNSPAIEAVAVVFMLIAMVNFSIHFLAWRGRSIKPYLTCPETRWQVALLAGAVLLITAYLLANRQYMQVSEAFRYAVFNTISVASTTGFANTDYAQWPAFAPMLMLLLSMLASAAGSTGGGIKMMRAVILIKQAFRELSRTLHPRAVNPVRIGGVPVENAVIFGVLAFMLMYGLSVIVLSMLLMFTGLDPVTAFSAIIASINCLGPGLGAVGPAGNFQVLTDVQTWVCTFAMLLGRLELLPILVLFTPAFWRK</sequence>
<evidence type="ECO:0000256" key="5">
    <source>
        <dbReference type="ARBA" id="ARBA00022519"/>
    </source>
</evidence>
<reference evidence="14 15" key="1">
    <citation type="submission" date="2022-07" db="EMBL/GenBank/DDBJ databases">
        <authorList>
            <person name="Xamxidin M."/>
            <person name="Wu M."/>
        </authorList>
    </citation>
    <scope>NUCLEOTIDE SEQUENCE [LARGE SCALE GENOMIC DNA]</scope>
    <source>
        <strain evidence="14 15">NBRC 111650</strain>
    </source>
</reference>
<feature type="transmembrane region" description="Helical" evidence="13">
    <location>
        <begin position="424"/>
        <end position="447"/>
    </location>
</feature>
<keyword evidence="4 12" id="KW-1003">Cell membrane</keyword>
<keyword evidence="8 12" id="KW-0630">Potassium</keyword>
<feature type="transmembrane region" description="Helical" evidence="13">
    <location>
        <begin position="306"/>
        <end position="324"/>
    </location>
</feature>
<protein>
    <recommendedName>
        <fullName evidence="12">Trk system potassium uptake protein</fullName>
    </recommendedName>
</protein>
<feature type="transmembrane region" description="Helical" evidence="13">
    <location>
        <begin position="459"/>
        <end position="484"/>
    </location>
</feature>
<evidence type="ECO:0000256" key="4">
    <source>
        <dbReference type="ARBA" id="ARBA00022475"/>
    </source>
</evidence>
<feature type="transmembrane region" description="Helical" evidence="13">
    <location>
        <begin position="185"/>
        <end position="204"/>
    </location>
</feature>
<name>A0ABT1WDK7_9BURK</name>
<organism evidence="14 15">
    <name type="scientific">Limnobacter humi</name>
    <dbReference type="NCBI Taxonomy" id="1778671"/>
    <lineage>
        <taxon>Bacteria</taxon>
        <taxon>Pseudomonadati</taxon>
        <taxon>Pseudomonadota</taxon>
        <taxon>Betaproteobacteria</taxon>
        <taxon>Burkholderiales</taxon>
        <taxon>Burkholderiaceae</taxon>
        <taxon>Limnobacter</taxon>
    </lineage>
</organism>
<keyword evidence="6 12" id="KW-0633">Potassium transport</keyword>
<dbReference type="InterPro" id="IPR003445">
    <property type="entry name" value="Cat_transpt"/>
</dbReference>
<feature type="transmembrane region" description="Helical" evidence="13">
    <location>
        <begin position="134"/>
        <end position="154"/>
    </location>
</feature>
<dbReference type="PANTHER" id="PTHR32024:SF2">
    <property type="entry name" value="TRK SYSTEM POTASSIUM UPTAKE PROTEIN TRKG-RELATED"/>
    <property type="match status" value="1"/>
</dbReference>
<feature type="transmembrane region" description="Helical" evidence="13">
    <location>
        <begin position="394"/>
        <end position="418"/>
    </location>
</feature>
<keyword evidence="9 13" id="KW-1133">Transmembrane helix</keyword>
<keyword evidence="10 12" id="KW-0406">Ion transport</keyword>
<accession>A0ABT1WDK7</accession>
<dbReference type="Pfam" id="PF02386">
    <property type="entry name" value="TrkH"/>
    <property type="match status" value="1"/>
</dbReference>
<feature type="transmembrane region" description="Helical" evidence="13">
    <location>
        <begin position="241"/>
        <end position="263"/>
    </location>
</feature>
<comment type="function">
    <text evidence="12">Low-affinity potassium transport system. Interacts with Trk system potassium uptake protein TrkA.</text>
</comment>
<evidence type="ECO:0000256" key="11">
    <source>
        <dbReference type="ARBA" id="ARBA00023136"/>
    </source>
</evidence>
<keyword evidence="5 12" id="KW-0997">Cell inner membrane</keyword>
<feature type="transmembrane region" description="Helical" evidence="13">
    <location>
        <begin position="71"/>
        <end position="96"/>
    </location>
</feature>
<comment type="similarity">
    <text evidence="2 12">Belongs to the TrkH potassium transport family.</text>
</comment>
<evidence type="ECO:0000256" key="6">
    <source>
        <dbReference type="ARBA" id="ARBA00022538"/>
    </source>
</evidence>
<feature type="transmembrane region" description="Helical" evidence="13">
    <location>
        <begin position="330"/>
        <end position="349"/>
    </location>
</feature>